<evidence type="ECO:0000313" key="13">
    <source>
        <dbReference type="EMBL" id="KAH8695192.1"/>
    </source>
</evidence>
<feature type="chain" id="PRO_5041766549" description="Lysophospholipase" evidence="11">
    <location>
        <begin position="28"/>
        <end position="557"/>
    </location>
</feature>
<evidence type="ECO:0000256" key="8">
    <source>
        <dbReference type="ARBA" id="ARBA00023180"/>
    </source>
</evidence>
<evidence type="ECO:0000259" key="12">
    <source>
        <dbReference type="PROSITE" id="PS51210"/>
    </source>
</evidence>
<keyword evidence="8" id="KW-0325">Glycoprotein</keyword>
<evidence type="ECO:0000256" key="9">
    <source>
        <dbReference type="ARBA" id="ARBA00049531"/>
    </source>
</evidence>
<dbReference type="GO" id="GO:0004622">
    <property type="term" value="F:phosphatidylcholine lysophospholipase activity"/>
    <property type="evidence" value="ECO:0007669"/>
    <property type="project" value="UniProtKB-EC"/>
</dbReference>
<dbReference type="GeneID" id="70248702"/>
<comment type="function">
    <text evidence="1">Catalyzes the release of fatty acids from lysophospholipids.</text>
</comment>
<dbReference type="Gene3D" id="3.40.1090.10">
    <property type="entry name" value="Cytosolic phospholipase A2 catalytic domain"/>
    <property type="match status" value="1"/>
</dbReference>
<dbReference type="PANTHER" id="PTHR10728">
    <property type="entry name" value="CYTOSOLIC PHOSPHOLIPASE A2"/>
    <property type="match status" value="1"/>
</dbReference>
<dbReference type="GO" id="GO:0004623">
    <property type="term" value="F:phospholipase A2 activity"/>
    <property type="evidence" value="ECO:0007669"/>
    <property type="project" value="TreeGrafter"/>
</dbReference>
<comment type="similarity">
    <text evidence="2 11">Belongs to the lysophospholipase family.</text>
</comment>
<evidence type="ECO:0000256" key="7">
    <source>
        <dbReference type="ARBA" id="ARBA00023098"/>
    </source>
</evidence>
<feature type="signal peptide" evidence="11">
    <location>
        <begin position="1"/>
        <end position="27"/>
    </location>
</feature>
<dbReference type="InterPro" id="IPR002642">
    <property type="entry name" value="LysoPLipase_cat_dom"/>
</dbReference>
<accession>A0AAD4KRX2</accession>
<keyword evidence="5 10" id="KW-0378">Hydrolase</keyword>
<keyword evidence="7 10" id="KW-0443">Lipid metabolism</keyword>
<evidence type="ECO:0000256" key="5">
    <source>
        <dbReference type="ARBA" id="ARBA00022801"/>
    </source>
</evidence>
<comment type="catalytic activity">
    <reaction evidence="9 11">
        <text>a 1-acyl-sn-glycero-3-phosphocholine + H2O = sn-glycerol 3-phosphocholine + a fatty acid + H(+)</text>
        <dbReference type="Rhea" id="RHEA:15177"/>
        <dbReference type="ChEBI" id="CHEBI:15377"/>
        <dbReference type="ChEBI" id="CHEBI:15378"/>
        <dbReference type="ChEBI" id="CHEBI:16870"/>
        <dbReference type="ChEBI" id="CHEBI:28868"/>
        <dbReference type="ChEBI" id="CHEBI:58168"/>
        <dbReference type="EC" id="3.1.1.5"/>
    </reaction>
</comment>
<dbReference type="GO" id="GO:0005783">
    <property type="term" value="C:endoplasmic reticulum"/>
    <property type="evidence" value="ECO:0007669"/>
    <property type="project" value="TreeGrafter"/>
</dbReference>
<keyword evidence="14" id="KW-1185">Reference proteome</keyword>
<keyword evidence="6 10" id="KW-0442">Lipid degradation</keyword>
<name>A0AAD4KRX2_9EURO</name>
<dbReference type="PANTHER" id="PTHR10728:SF33">
    <property type="entry name" value="LYSOPHOSPHOLIPASE 1-RELATED"/>
    <property type="match status" value="1"/>
</dbReference>
<keyword evidence="4 11" id="KW-0732">Signal</keyword>
<sequence>MFSSRVFLTSLSLFLTVGLANFAAVEASTNAYAPVTTTCPTTTLLRSATGLNSEEAQYRENRKKLADGALKRWLSKTSTGFQTEDVELPTIALATSGGSYRALLTGAGIIQALDERDSNVSTSGLFQAITYQSGLSGGSWLLPSFAGNNWPTITLLKDSFWLDSFSNGLLAPQNLSLVDVYNQVIQDLLAKSAAGYEPTLTDSWGRLLSYQLFPGPDYGRGLEMSALVSLSNFTNCMVPFPIITALGVKTWEGQCMPGPNATQYEFTPIEFGSWDNDVSGFADLKYLGTSMSDGKPVAEDKCTTNFDNLGFVLGTSSNLFNYLCVSAPQNAYDFLTPEIISTLEDLLDDVHQQTFRDEYAVYPNPFRNWNSSTGIFNDANPVSNQEELYIVDGGDALQSNPIWPMLQPERGVDVLLVNDNAADTKTNYPNGSEILMTYVESFNQNLTRMPYIPSMEIFLDEGLNTRATFFGCDDADKITIVYLPNYNFTYPSGQWTYKLEYTRDETNGMINNGMAVATQNDTDEGWGTCIGCAIMGKAGAGLPAECDACFQKYCYRS</sequence>
<evidence type="ECO:0000256" key="6">
    <source>
        <dbReference type="ARBA" id="ARBA00022963"/>
    </source>
</evidence>
<protein>
    <recommendedName>
        <fullName evidence="3 11">Lysophospholipase</fullName>
        <ecNumber evidence="3 11">3.1.1.5</ecNumber>
    </recommendedName>
</protein>
<dbReference type="GO" id="GO:0046475">
    <property type="term" value="P:glycerophospholipid catabolic process"/>
    <property type="evidence" value="ECO:0007669"/>
    <property type="project" value="TreeGrafter"/>
</dbReference>
<evidence type="ECO:0000256" key="10">
    <source>
        <dbReference type="PROSITE-ProRule" id="PRU00555"/>
    </source>
</evidence>
<evidence type="ECO:0000256" key="11">
    <source>
        <dbReference type="RuleBase" id="RU362103"/>
    </source>
</evidence>
<evidence type="ECO:0000256" key="4">
    <source>
        <dbReference type="ARBA" id="ARBA00022729"/>
    </source>
</evidence>
<feature type="domain" description="PLA2c" evidence="12">
    <location>
        <begin position="38"/>
        <end position="557"/>
    </location>
</feature>
<evidence type="ECO:0000256" key="2">
    <source>
        <dbReference type="ARBA" id="ARBA00008780"/>
    </source>
</evidence>
<organism evidence="13 14">
    <name type="scientific">Talaromyces proteolyticus</name>
    <dbReference type="NCBI Taxonomy" id="1131652"/>
    <lineage>
        <taxon>Eukaryota</taxon>
        <taxon>Fungi</taxon>
        <taxon>Dikarya</taxon>
        <taxon>Ascomycota</taxon>
        <taxon>Pezizomycotina</taxon>
        <taxon>Eurotiomycetes</taxon>
        <taxon>Eurotiomycetidae</taxon>
        <taxon>Eurotiales</taxon>
        <taxon>Trichocomaceae</taxon>
        <taxon>Talaromyces</taxon>
        <taxon>Talaromyces sect. Bacilispori</taxon>
    </lineage>
</organism>
<dbReference type="RefSeq" id="XP_046070334.1">
    <property type="nucleotide sequence ID" value="XM_046218415.1"/>
</dbReference>
<proteinExistence type="inferred from homology"/>
<dbReference type="Proteomes" id="UP001201262">
    <property type="component" value="Unassembled WGS sequence"/>
</dbReference>
<dbReference type="SUPFAM" id="SSF52151">
    <property type="entry name" value="FabD/lysophospholipase-like"/>
    <property type="match status" value="1"/>
</dbReference>
<dbReference type="Pfam" id="PF01735">
    <property type="entry name" value="PLA2_B"/>
    <property type="match status" value="1"/>
</dbReference>
<dbReference type="InterPro" id="IPR016035">
    <property type="entry name" value="Acyl_Trfase/lysoPLipase"/>
</dbReference>
<evidence type="ECO:0000313" key="14">
    <source>
        <dbReference type="Proteomes" id="UP001201262"/>
    </source>
</evidence>
<evidence type="ECO:0000256" key="3">
    <source>
        <dbReference type="ARBA" id="ARBA00013274"/>
    </source>
</evidence>
<dbReference type="EMBL" id="JAJTJA010000008">
    <property type="protein sequence ID" value="KAH8695192.1"/>
    <property type="molecule type" value="Genomic_DNA"/>
</dbReference>
<gene>
    <name evidence="13" type="ORF">BGW36DRAFT_398486</name>
</gene>
<dbReference type="GO" id="GO:0005829">
    <property type="term" value="C:cytosol"/>
    <property type="evidence" value="ECO:0007669"/>
    <property type="project" value="TreeGrafter"/>
</dbReference>
<comment type="caution">
    <text evidence="13">The sequence shown here is derived from an EMBL/GenBank/DDBJ whole genome shotgun (WGS) entry which is preliminary data.</text>
</comment>
<evidence type="ECO:0000256" key="1">
    <source>
        <dbReference type="ARBA" id="ARBA00002169"/>
    </source>
</evidence>
<dbReference type="SMART" id="SM00022">
    <property type="entry name" value="PLAc"/>
    <property type="match status" value="1"/>
</dbReference>
<dbReference type="EC" id="3.1.1.5" evidence="3 11"/>
<reference evidence="13" key="1">
    <citation type="submission" date="2021-12" db="EMBL/GenBank/DDBJ databases">
        <title>Convergent genome expansion in fungi linked to evolution of root-endophyte symbiosis.</title>
        <authorList>
            <consortium name="DOE Joint Genome Institute"/>
            <person name="Ke Y.-H."/>
            <person name="Bonito G."/>
            <person name="Liao H.-L."/>
            <person name="Looney B."/>
            <person name="Rojas-Flechas A."/>
            <person name="Nash J."/>
            <person name="Hameed K."/>
            <person name="Schadt C."/>
            <person name="Martin F."/>
            <person name="Crous P.W."/>
            <person name="Miettinen O."/>
            <person name="Magnuson J.K."/>
            <person name="Labbe J."/>
            <person name="Jacobson D."/>
            <person name="Doktycz M.J."/>
            <person name="Veneault-Fourrey C."/>
            <person name="Kuo A."/>
            <person name="Mondo S."/>
            <person name="Calhoun S."/>
            <person name="Riley R."/>
            <person name="Ohm R."/>
            <person name="LaButti K."/>
            <person name="Andreopoulos B."/>
            <person name="Pangilinan J."/>
            <person name="Nolan M."/>
            <person name="Tritt A."/>
            <person name="Clum A."/>
            <person name="Lipzen A."/>
            <person name="Daum C."/>
            <person name="Barry K."/>
            <person name="Grigoriev I.V."/>
            <person name="Vilgalys R."/>
        </authorList>
    </citation>
    <scope>NUCLEOTIDE SEQUENCE</scope>
    <source>
        <strain evidence="13">PMI_201</strain>
    </source>
</reference>
<dbReference type="AlphaFoldDB" id="A0AAD4KRX2"/>
<dbReference type="PROSITE" id="PS51210">
    <property type="entry name" value="PLA2C"/>
    <property type="match status" value="1"/>
</dbReference>